<accession>A0A5B7IRM2</accession>
<evidence type="ECO:0000313" key="1">
    <source>
        <dbReference type="EMBL" id="MPC83318.1"/>
    </source>
</evidence>
<gene>
    <name evidence="1" type="ORF">E2C01_078026</name>
</gene>
<protein>
    <submittedName>
        <fullName evidence="1">Uncharacterized protein</fullName>
    </submittedName>
</protein>
<dbReference type="EMBL" id="VSRR010062191">
    <property type="protein sequence ID" value="MPC83318.1"/>
    <property type="molecule type" value="Genomic_DNA"/>
</dbReference>
<dbReference type="AlphaFoldDB" id="A0A5B7IRM2"/>
<comment type="caution">
    <text evidence="1">The sequence shown here is derived from an EMBL/GenBank/DDBJ whole genome shotgun (WGS) entry which is preliminary data.</text>
</comment>
<sequence>MITRNNASFVWFPFGSRLRHVSTPALGVGRVFTLPQ</sequence>
<dbReference type="Proteomes" id="UP000324222">
    <property type="component" value="Unassembled WGS sequence"/>
</dbReference>
<reference evidence="1 2" key="1">
    <citation type="submission" date="2019-05" db="EMBL/GenBank/DDBJ databases">
        <title>Another draft genome of Portunus trituberculatus and its Hox gene families provides insights of decapod evolution.</title>
        <authorList>
            <person name="Jeong J.-H."/>
            <person name="Song I."/>
            <person name="Kim S."/>
            <person name="Choi T."/>
            <person name="Kim D."/>
            <person name="Ryu S."/>
            <person name="Kim W."/>
        </authorList>
    </citation>
    <scope>NUCLEOTIDE SEQUENCE [LARGE SCALE GENOMIC DNA]</scope>
    <source>
        <tissue evidence="1">Muscle</tissue>
    </source>
</reference>
<keyword evidence="2" id="KW-1185">Reference proteome</keyword>
<evidence type="ECO:0000313" key="2">
    <source>
        <dbReference type="Proteomes" id="UP000324222"/>
    </source>
</evidence>
<organism evidence="1 2">
    <name type="scientific">Portunus trituberculatus</name>
    <name type="common">Swimming crab</name>
    <name type="synonym">Neptunus trituberculatus</name>
    <dbReference type="NCBI Taxonomy" id="210409"/>
    <lineage>
        <taxon>Eukaryota</taxon>
        <taxon>Metazoa</taxon>
        <taxon>Ecdysozoa</taxon>
        <taxon>Arthropoda</taxon>
        <taxon>Crustacea</taxon>
        <taxon>Multicrustacea</taxon>
        <taxon>Malacostraca</taxon>
        <taxon>Eumalacostraca</taxon>
        <taxon>Eucarida</taxon>
        <taxon>Decapoda</taxon>
        <taxon>Pleocyemata</taxon>
        <taxon>Brachyura</taxon>
        <taxon>Eubrachyura</taxon>
        <taxon>Portunoidea</taxon>
        <taxon>Portunidae</taxon>
        <taxon>Portuninae</taxon>
        <taxon>Portunus</taxon>
    </lineage>
</organism>
<proteinExistence type="predicted"/>
<name>A0A5B7IRM2_PORTR</name>